<feature type="compositionally biased region" description="Basic and acidic residues" evidence="1">
    <location>
        <begin position="76"/>
        <end position="91"/>
    </location>
</feature>
<sequence length="109" mass="12103">MTALHLAPLFLSYLHSDAITACCYSSLRPPRCLLLKWRPCYAAQAFPPLAGSINEDVCLNCGFWGLADMRLGRSGSDLRQEERHERDETERQSQNGNMTILPSSSTAAT</sequence>
<proteinExistence type="predicted"/>
<dbReference type="Proteomes" id="UP000176998">
    <property type="component" value="Unassembled WGS sequence"/>
</dbReference>
<evidence type="ECO:0000256" key="2">
    <source>
        <dbReference type="SAM" id="SignalP"/>
    </source>
</evidence>
<evidence type="ECO:0000256" key="1">
    <source>
        <dbReference type="SAM" id="MobiDB-lite"/>
    </source>
</evidence>
<gene>
    <name evidence="3" type="ORF">CORC01_12724</name>
</gene>
<feature type="chain" id="PRO_5009602030" description="Secreted protein" evidence="2">
    <location>
        <begin position="19"/>
        <end position="109"/>
    </location>
</feature>
<dbReference type="RefSeq" id="XP_022469160.1">
    <property type="nucleotide sequence ID" value="XM_022624342.1"/>
</dbReference>
<reference evidence="3 4" key="1">
    <citation type="submission" date="2016-09" db="EMBL/GenBank/DDBJ databases">
        <authorList>
            <person name="Capua I."/>
            <person name="De Benedictis P."/>
            <person name="Joannis T."/>
            <person name="Lombin L.H."/>
            <person name="Cattoli G."/>
        </authorList>
    </citation>
    <scope>NUCLEOTIDE SEQUENCE [LARGE SCALE GENOMIC DNA]</scope>
    <source>
        <strain evidence="3 4">IMI 309357</strain>
    </source>
</reference>
<dbReference type="GeneID" id="34565852"/>
<keyword evidence="2" id="KW-0732">Signal</keyword>
<feature type="region of interest" description="Disordered" evidence="1">
    <location>
        <begin position="75"/>
        <end position="109"/>
    </location>
</feature>
<keyword evidence="4" id="KW-1185">Reference proteome</keyword>
<dbReference type="EMBL" id="MJBS01000163">
    <property type="protein sequence ID" value="OHE91988.1"/>
    <property type="molecule type" value="Genomic_DNA"/>
</dbReference>
<name>A0A1G4AS49_9PEZI</name>
<comment type="caution">
    <text evidence="3">The sequence shown here is derived from an EMBL/GenBank/DDBJ whole genome shotgun (WGS) entry which is preliminary data.</text>
</comment>
<evidence type="ECO:0008006" key="5">
    <source>
        <dbReference type="Google" id="ProtNLM"/>
    </source>
</evidence>
<evidence type="ECO:0000313" key="3">
    <source>
        <dbReference type="EMBL" id="OHE91988.1"/>
    </source>
</evidence>
<protein>
    <recommendedName>
        <fullName evidence="5">Secreted protein</fullName>
    </recommendedName>
</protein>
<feature type="compositionally biased region" description="Polar residues" evidence="1">
    <location>
        <begin position="92"/>
        <end position="109"/>
    </location>
</feature>
<organism evidence="3 4">
    <name type="scientific">Colletotrichum orchidophilum</name>
    <dbReference type="NCBI Taxonomy" id="1209926"/>
    <lineage>
        <taxon>Eukaryota</taxon>
        <taxon>Fungi</taxon>
        <taxon>Dikarya</taxon>
        <taxon>Ascomycota</taxon>
        <taxon>Pezizomycotina</taxon>
        <taxon>Sordariomycetes</taxon>
        <taxon>Hypocreomycetidae</taxon>
        <taxon>Glomerellales</taxon>
        <taxon>Glomerellaceae</taxon>
        <taxon>Colletotrichum</taxon>
    </lineage>
</organism>
<feature type="signal peptide" evidence="2">
    <location>
        <begin position="1"/>
        <end position="18"/>
    </location>
</feature>
<accession>A0A1G4AS49</accession>
<evidence type="ECO:0000313" key="4">
    <source>
        <dbReference type="Proteomes" id="UP000176998"/>
    </source>
</evidence>
<dbReference type="AlphaFoldDB" id="A0A1G4AS49"/>